<evidence type="ECO:0000313" key="1">
    <source>
        <dbReference type="EMBL" id="KAL0931468.1"/>
    </source>
</evidence>
<name>A0ACC3YHW9_COLTU</name>
<accession>A0ACC3YHW9</accession>
<sequence>MAPIPPMHVDAPGTRLHRLYHRDAEQGRIAGMLVGCLLAAILALGIMYFCFNCAFSPKKQLKKTGQHEHAHKSHTHHHAHPQKSCHGVHALPAQVPHTHKWIHHHHRRSHQHHQQKHQKPRSKHPAKKKRKSTHRKTRSTKPRGTTVRFLPMPLMEVPMAPAAAAGVGMGIGMGMGIPDDDFIDYGPAPENQDLGLEMGWGVDPGFRLEQFADADDPDGEEEITCNQCCYSFWDALCGIEPASRDLRREVTNDGYPPLDDEEMAAD</sequence>
<keyword evidence="2" id="KW-1185">Reference proteome</keyword>
<proteinExistence type="predicted"/>
<protein>
    <submittedName>
        <fullName evidence="1">Uncharacterized protein</fullName>
    </submittedName>
</protein>
<gene>
    <name evidence="1" type="ORF">CTRU02_214203</name>
</gene>
<organism evidence="1 2">
    <name type="scientific">Colletotrichum truncatum</name>
    <name type="common">Anthracnose fungus</name>
    <name type="synonym">Colletotrichum capsici</name>
    <dbReference type="NCBI Taxonomy" id="5467"/>
    <lineage>
        <taxon>Eukaryota</taxon>
        <taxon>Fungi</taxon>
        <taxon>Dikarya</taxon>
        <taxon>Ascomycota</taxon>
        <taxon>Pezizomycotina</taxon>
        <taxon>Sordariomycetes</taxon>
        <taxon>Hypocreomycetidae</taxon>
        <taxon>Glomerellales</taxon>
        <taxon>Glomerellaceae</taxon>
        <taxon>Colletotrichum</taxon>
        <taxon>Colletotrichum truncatum species complex</taxon>
    </lineage>
</organism>
<dbReference type="Proteomes" id="UP000805649">
    <property type="component" value="Unassembled WGS sequence"/>
</dbReference>
<comment type="caution">
    <text evidence="1">The sequence shown here is derived from an EMBL/GenBank/DDBJ whole genome shotgun (WGS) entry which is preliminary data.</text>
</comment>
<dbReference type="EMBL" id="VUJX02000010">
    <property type="protein sequence ID" value="KAL0931468.1"/>
    <property type="molecule type" value="Genomic_DNA"/>
</dbReference>
<evidence type="ECO:0000313" key="2">
    <source>
        <dbReference type="Proteomes" id="UP000805649"/>
    </source>
</evidence>
<reference evidence="1 2" key="1">
    <citation type="journal article" date="2020" name="Phytopathology">
        <title>Genome Sequence Resources of Colletotrichum truncatum, C. plurivorum, C. musicola, and C. sojae: Four Species Pathogenic to Soybean (Glycine max).</title>
        <authorList>
            <person name="Rogerio F."/>
            <person name="Boufleur T.R."/>
            <person name="Ciampi-Guillardi M."/>
            <person name="Sukno S.A."/>
            <person name="Thon M.R."/>
            <person name="Massola Junior N.S."/>
            <person name="Baroncelli R."/>
        </authorList>
    </citation>
    <scope>NUCLEOTIDE SEQUENCE [LARGE SCALE GENOMIC DNA]</scope>
    <source>
        <strain evidence="1 2">CMES1059</strain>
    </source>
</reference>